<evidence type="ECO:0000256" key="2">
    <source>
        <dbReference type="ARBA" id="ARBA00022723"/>
    </source>
</evidence>
<dbReference type="EMBL" id="KV014357">
    <property type="protein sequence ID" value="KZV22609.1"/>
    <property type="molecule type" value="Genomic_DNA"/>
</dbReference>
<accession>A0A2Z7AT60</accession>
<keyword evidence="3 6" id="KW-0863">Zinc-finger</keyword>
<dbReference type="InterPro" id="IPR044246">
    <property type="entry name" value="ZFP3-like"/>
</dbReference>
<gene>
    <name evidence="9" type="ORF">F511_02626</name>
</gene>
<dbReference type="PANTHER" id="PTHR47287">
    <property type="entry name" value="C2H2 AND C2HC ZINC FINGERS SUPERFAMILY PROTEIN"/>
    <property type="match status" value="1"/>
</dbReference>
<feature type="region of interest" description="Disordered" evidence="7">
    <location>
        <begin position="1"/>
        <end position="47"/>
    </location>
</feature>
<dbReference type="PANTHER" id="PTHR47287:SF15">
    <property type="entry name" value="ZINC FINGER PROTEIN 3-LIKE"/>
    <property type="match status" value="1"/>
</dbReference>
<evidence type="ECO:0000256" key="7">
    <source>
        <dbReference type="SAM" id="MobiDB-lite"/>
    </source>
</evidence>
<evidence type="ECO:0000256" key="6">
    <source>
        <dbReference type="PROSITE-ProRule" id="PRU00042"/>
    </source>
</evidence>
<dbReference type="InterPro" id="IPR013087">
    <property type="entry name" value="Znf_C2H2_type"/>
</dbReference>
<proteinExistence type="predicted"/>
<dbReference type="PROSITE" id="PS00028">
    <property type="entry name" value="ZINC_FINGER_C2H2_1"/>
    <property type="match status" value="1"/>
</dbReference>
<keyword evidence="2" id="KW-0479">Metal-binding</keyword>
<name>A0A2Z7AT60_9LAMI</name>
<comment type="subcellular location">
    <subcellularLocation>
        <location evidence="1">Nucleus</location>
    </subcellularLocation>
</comment>
<evidence type="ECO:0000313" key="10">
    <source>
        <dbReference type="Proteomes" id="UP000250235"/>
    </source>
</evidence>
<evidence type="ECO:0000313" key="9">
    <source>
        <dbReference type="EMBL" id="KZV22609.1"/>
    </source>
</evidence>
<keyword evidence="5" id="KW-0539">Nucleus</keyword>
<dbReference type="Proteomes" id="UP000250235">
    <property type="component" value="Unassembled WGS sequence"/>
</dbReference>
<sequence length="236" mass="25931">MESPRLEPCNCSDTSTGIISSPSSPCLKLESSKKQTHMQMEESHVQESTSFDLVLDLSLSNKDPVQELSLLRSQNSSSDPKSGGNNESEHRVFSCNYCSRKFYSSQALGGHQNAHKRERTIAKRAGGIASFAHRFSSMASLPLHGSSNTSLGIQVHSMVQKPGFFGFSTPSSSTFGRWPRIWPPSSGKAARFDGGRKLSPAAMDGSGRFRWDSSSLYLKIHNDQKDTKKLDLSLKL</sequence>
<dbReference type="SUPFAM" id="SSF57667">
    <property type="entry name" value="beta-beta-alpha zinc fingers"/>
    <property type="match status" value="1"/>
</dbReference>
<organism evidence="9 10">
    <name type="scientific">Dorcoceras hygrometricum</name>
    <dbReference type="NCBI Taxonomy" id="472368"/>
    <lineage>
        <taxon>Eukaryota</taxon>
        <taxon>Viridiplantae</taxon>
        <taxon>Streptophyta</taxon>
        <taxon>Embryophyta</taxon>
        <taxon>Tracheophyta</taxon>
        <taxon>Spermatophyta</taxon>
        <taxon>Magnoliopsida</taxon>
        <taxon>eudicotyledons</taxon>
        <taxon>Gunneridae</taxon>
        <taxon>Pentapetalae</taxon>
        <taxon>asterids</taxon>
        <taxon>lamiids</taxon>
        <taxon>Lamiales</taxon>
        <taxon>Gesneriaceae</taxon>
        <taxon>Didymocarpoideae</taxon>
        <taxon>Trichosporeae</taxon>
        <taxon>Loxocarpinae</taxon>
        <taxon>Dorcoceras</taxon>
    </lineage>
</organism>
<dbReference type="PROSITE" id="PS50157">
    <property type="entry name" value="ZINC_FINGER_C2H2_2"/>
    <property type="match status" value="1"/>
</dbReference>
<evidence type="ECO:0000256" key="5">
    <source>
        <dbReference type="ARBA" id="ARBA00023242"/>
    </source>
</evidence>
<reference evidence="9 10" key="1">
    <citation type="journal article" date="2015" name="Proc. Natl. Acad. Sci. U.S.A.">
        <title>The resurrection genome of Boea hygrometrica: A blueprint for survival of dehydration.</title>
        <authorList>
            <person name="Xiao L."/>
            <person name="Yang G."/>
            <person name="Zhang L."/>
            <person name="Yang X."/>
            <person name="Zhao S."/>
            <person name="Ji Z."/>
            <person name="Zhou Q."/>
            <person name="Hu M."/>
            <person name="Wang Y."/>
            <person name="Chen M."/>
            <person name="Xu Y."/>
            <person name="Jin H."/>
            <person name="Xiao X."/>
            <person name="Hu G."/>
            <person name="Bao F."/>
            <person name="Hu Y."/>
            <person name="Wan P."/>
            <person name="Li L."/>
            <person name="Deng X."/>
            <person name="Kuang T."/>
            <person name="Xiang C."/>
            <person name="Zhu J.K."/>
            <person name="Oliver M.J."/>
            <person name="He Y."/>
        </authorList>
    </citation>
    <scope>NUCLEOTIDE SEQUENCE [LARGE SCALE GENOMIC DNA]</scope>
    <source>
        <strain evidence="10">cv. XS01</strain>
    </source>
</reference>
<dbReference type="OrthoDB" id="1933825at2759"/>
<keyword evidence="4" id="KW-0862">Zinc</keyword>
<protein>
    <submittedName>
        <fullName evidence="9">Zinc finger protein 1</fullName>
    </submittedName>
</protein>
<evidence type="ECO:0000259" key="8">
    <source>
        <dbReference type="PROSITE" id="PS50157"/>
    </source>
</evidence>
<evidence type="ECO:0000256" key="4">
    <source>
        <dbReference type="ARBA" id="ARBA00022833"/>
    </source>
</evidence>
<dbReference type="Gene3D" id="3.30.160.60">
    <property type="entry name" value="Classic Zinc Finger"/>
    <property type="match status" value="1"/>
</dbReference>
<dbReference type="GO" id="GO:0008270">
    <property type="term" value="F:zinc ion binding"/>
    <property type="evidence" value="ECO:0007669"/>
    <property type="project" value="UniProtKB-KW"/>
</dbReference>
<keyword evidence="10" id="KW-1185">Reference proteome</keyword>
<dbReference type="AlphaFoldDB" id="A0A2Z7AT60"/>
<dbReference type="InterPro" id="IPR036236">
    <property type="entry name" value="Znf_C2H2_sf"/>
</dbReference>
<dbReference type="GO" id="GO:0005634">
    <property type="term" value="C:nucleus"/>
    <property type="evidence" value="ECO:0007669"/>
    <property type="project" value="UniProtKB-SubCell"/>
</dbReference>
<feature type="compositionally biased region" description="Low complexity" evidence="7">
    <location>
        <begin position="12"/>
        <end position="25"/>
    </location>
</feature>
<evidence type="ECO:0000256" key="3">
    <source>
        <dbReference type="ARBA" id="ARBA00022771"/>
    </source>
</evidence>
<evidence type="ECO:0000256" key="1">
    <source>
        <dbReference type="ARBA" id="ARBA00004123"/>
    </source>
</evidence>
<feature type="domain" description="C2H2-type" evidence="8">
    <location>
        <begin position="93"/>
        <end position="120"/>
    </location>
</feature>
<dbReference type="GO" id="GO:0009788">
    <property type="term" value="P:negative regulation of abscisic acid-activated signaling pathway"/>
    <property type="evidence" value="ECO:0007669"/>
    <property type="project" value="InterPro"/>
</dbReference>